<dbReference type="EMBL" id="NETL01000028">
    <property type="protein sequence ID" value="OTN64305.1"/>
    <property type="molecule type" value="Genomic_DNA"/>
</dbReference>
<protein>
    <recommendedName>
        <fullName evidence="1">Plasmodium RESA N-terminal domain-containing protein</fullName>
    </recommendedName>
</protein>
<feature type="domain" description="Plasmodium RESA N-terminal" evidence="1">
    <location>
        <begin position="126"/>
        <end position="248"/>
    </location>
</feature>
<dbReference type="Proteomes" id="UP000195012">
    <property type="component" value="Unassembled WGS sequence"/>
</dbReference>
<name>A0A1Y3DLH3_PLAKN</name>
<organism evidence="2 3">
    <name type="scientific">Plasmodium knowlesi</name>
    <dbReference type="NCBI Taxonomy" id="5850"/>
    <lineage>
        <taxon>Eukaryota</taxon>
        <taxon>Sar</taxon>
        <taxon>Alveolata</taxon>
        <taxon>Apicomplexa</taxon>
        <taxon>Aconoidasida</taxon>
        <taxon>Haemosporida</taxon>
        <taxon>Plasmodiidae</taxon>
        <taxon>Plasmodium</taxon>
        <taxon>Plasmodium (Plasmodium)</taxon>
    </lineage>
</organism>
<sequence>MSSKNAENRYFLCFFRCMRSSLYLAAIIFLVQSIFSFEGRNVSRTQISNRYLSHLCKDSNCKYNGSKNKNGKKNLTAPELDSSCGAQKKDVAKYYKTNEENDAAVELNSVDIAAMRKKCFERHIHLTEEELYDLLSTLEKVPYKCDMRSIWWQLRHIEADKFDNIENDISEYLEVLAKKYKANEDFVEDKLEYCSDIISRRKKEHEVFYNMRFYALLDRESFELKEFVDIINESRDSINKFKEELINKTKSFFNEKGKGKNVIIERIRDSYFENS</sequence>
<dbReference type="AlphaFoldDB" id="A0A1Y3DLH3"/>
<dbReference type="PANTHER" id="PTHR36193:SF23">
    <property type="entry name" value="PHISTB DOMAIN-CONTAINING RESA-LIKE PROTEIN 1"/>
    <property type="match status" value="1"/>
</dbReference>
<dbReference type="VEuPathDB" id="PlasmoDB:PKNH_1472800"/>
<dbReference type="InterPro" id="IPR044885">
    <property type="entry name" value="PRESA_N_sf"/>
</dbReference>
<comment type="caution">
    <text evidence="2">The sequence shown here is derived from an EMBL/GenBank/DDBJ whole genome shotgun (WGS) entry which is preliminary data.</text>
</comment>
<gene>
    <name evidence="2" type="ORF">PKNOH_S140291500</name>
</gene>
<dbReference type="InterPro" id="IPR019111">
    <property type="entry name" value="PRESA_N"/>
</dbReference>
<reference evidence="2 3" key="1">
    <citation type="submission" date="2017-05" db="EMBL/GenBank/DDBJ databases">
        <title>PacBio assembly of a Plasmodium knowlesi genome sequence with Hi-C correction and manual annotation of the SICAvar gene family.</title>
        <authorList>
            <person name="Lapp S.A."/>
            <person name="Geraldo J.A."/>
            <person name="Chien J.-T."/>
            <person name="Ay F."/>
            <person name="Pakala S.B."/>
            <person name="Batugedara G."/>
            <person name="Humphrey J.C."/>
            <person name="Debarry J.D."/>
            <person name="Le Roch K.G."/>
            <person name="Galinski M.R."/>
            <person name="Kissinger J.C."/>
        </authorList>
    </citation>
    <scope>NUCLEOTIDE SEQUENCE [LARGE SCALE GENOMIC DNA]</scope>
    <source>
        <strain evidence="3">Malayan Strain Pk1 (A+)</strain>
    </source>
</reference>
<dbReference type="VEuPathDB" id="PlasmoDB:PKA1H_140079000"/>
<evidence type="ECO:0000259" key="1">
    <source>
        <dbReference type="Pfam" id="PF09687"/>
    </source>
</evidence>
<evidence type="ECO:0000313" key="2">
    <source>
        <dbReference type="EMBL" id="OTN64305.1"/>
    </source>
</evidence>
<dbReference type="VEuPathDB" id="PlasmoDB:PKNOH_S140291500"/>
<proteinExistence type="predicted"/>
<accession>A0A1Y3DLH3</accession>
<dbReference type="Pfam" id="PF09687">
    <property type="entry name" value="PRESAN"/>
    <property type="match status" value="1"/>
</dbReference>
<dbReference type="InterPro" id="IPR006526">
    <property type="entry name" value="Export_prot_PHISTa/b/c"/>
</dbReference>
<dbReference type="PANTHER" id="PTHR36193">
    <property type="entry name" value="PHISTB DOMAIN-CONTAINING RESA-LIKE PROTEIN 1"/>
    <property type="match status" value="1"/>
</dbReference>
<dbReference type="NCBIfam" id="TIGR01639">
    <property type="entry name" value="P_fal_TIGR01639"/>
    <property type="match status" value="1"/>
</dbReference>
<dbReference type="OrthoDB" id="380740at2759"/>
<evidence type="ECO:0000313" key="3">
    <source>
        <dbReference type="Proteomes" id="UP000195012"/>
    </source>
</evidence>
<dbReference type="Gene3D" id="6.10.280.180">
    <property type="entry name" value="Plasmodium RESA, N-terminal helical domain"/>
    <property type="match status" value="1"/>
</dbReference>